<keyword evidence="8" id="KW-0732">Signal</keyword>
<dbReference type="Pfam" id="PF04893">
    <property type="entry name" value="Yip1"/>
    <property type="match status" value="1"/>
</dbReference>
<gene>
    <name evidence="10" type="ORF">J2S14_003823</name>
</gene>
<dbReference type="EMBL" id="JAUSUO010000012">
    <property type="protein sequence ID" value="MDQ0344978.1"/>
    <property type="molecule type" value="Genomic_DNA"/>
</dbReference>
<feature type="signal peptide" evidence="8">
    <location>
        <begin position="1"/>
        <end position="30"/>
    </location>
</feature>
<feature type="domain" description="Yip1" evidence="9">
    <location>
        <begin position="521"/>
        <end position="690"/>
    </location>
</feature>
<dbReference type="CDD" id="cd05819">
    <property type="entry name" value="NHL"/>
    <property type="match status" value="1"/>
</dbReference>
<evidence type="ECO:0000256" key="2">
    <source>
        <dbReference type="ARBA" id="ARBA00022692"/>
    </source>
</evidence>
<evidence type="ECO:0000259" key="9">
    <source>
        <dbReference type="Pfam" id="PF04893"/>
    </source>
</evidence>
<protein>
    <submittedName>
        <fullName evidence="10">Sugar lactone lactonase YvrE</fullName>
    </submittedName>
</protein>
<feature type="transmembrane region" description="Helical" evidence="7">
    <location>
        <begin position="642"/>
        <end position="662"/>
    </location>
</feature>
<dbReference type="Pfam" id="PF01436">
    <property type="entry name" value="NHL"/>
    <property type="match status" value="2"/>
</dbReference>
<proteinExistence type="predicted"/>
<feature type="transmembrane region" description="Helical" evidence="7">
    <location>
        <begin position="541"/>
        <end position="561"/>
    </location>
</feature>
<evidence type="ECO:0000313" key="10">
    <source>
        <dbReference type="EMBL" id="MDQ0344978.1"/>
    </source>
</evidence>
<evidence type="ECO:0000256" key="1">
    <source>
        <dbReference type="ARBA" id="ARBA00004141"/>
    </source>
</evidence>
<dbReference type="InterPro" id="IPR050952">
    <property type="entry name" value="TRIM-NHL_E3_ligases"/>
</dbReference>
<sequence length="714" mass="80915">MIKRPRKWHGIIAVLSLITIFLSSSLTAKADAPFDTFSVNGFGRTIFTQPAYEPSEAMAQDINLVNEKGEKVFSPLSSPQDLFIDQNDEIYIADSGNNRIVHLNENGELVRVLLVPESPLKQPSGIFVATNGDIYVADTGNKRVIRLNKDGKLIKEYLRPESKYINKSFVYEPINMVVDRRGFVYVVSKGTFQGIVQFNPEGEFYGFYGTNVTEVSLMDKVRKLLYTEEQLKRQVRLLPNPIRNIDIDSNGYIYTVSRESSKQIKKLNIRGENQWKDFSFGKNINLNFLRKRATNPTEGEGSPAVELTDITVDQNGIVTVVDRASAVVAQFNQNGELLFYWGAPVNSGTPQMGVTISPAAIDTNSKNKIFILDQSQNLIQVLKPTEFGAAIQSAYILTQQGKYSDSEQYWSEISRQNALFSPAYEGLARAAFYREDFEGAQELYKLAGEEKGYSDSFWQLRLNWFQKNFPIFANSFLVLSVTTLVGVQVQRRRKSKRKKIAKKNSKLSQIKLIQQLKHAFYILKHPIDGFADIRFREMGGYVSALIILVLVISMVLVRIYFTSFTFQPVPIESISVNSILTVSSVVWVSWVICQYLIGSIRYGQARFKDIFVGSAYALFPVFLFGLPLALLSNVMTLNESSIYGFFNALMVIWSAALFFWMVQTLQNYSVGETIVNILLTLFSMIMLWVLVFIVLGLSSETIEFIFTLYQEVTM</sequence>
<name>A0ABU0D989_9BACI</name>
<reference evidence="10 11" key="1">
    <citation type="submission" date="2023-07" db="EMBL/GenBank/DDBJ databases">
        <title>Genomic Encyclopedia of Type Strains, Phase IV (KMG-IV): sequencing the most valuable type-strain genomes for metagenomic binning, comparative biology and taxonomic classification.</title>
        <authorList>
            <person name="Goeker M."/>
        </authorList>
    </citation>
    <scope>NUCLEOTIDE SEQUENCE [LARGE SCALE GENOMIC DNA]</scope>
    <source>
        <strain evidence="10 11">DSM 27848</strain>
    </source>
</reference>
<accession>A0ABU0D989</accession>
<evidence type="ECO:0000256" key="7">
    <source>
        <dbReference type="SAM" id="Phobius"/>
    </source>
</evidence>
<dbReference type="PANTHER" id="PTHR24104">
    <property type="entry name" value="E3 UBIQUITIN-PROTEIN LIGASE NHLRC1-RELATED"/>
    <property type="match status" value="1"/>
</dbReference>
<comment type="caution">
    <text evidence="10">The sequence shown here is derived from an EMBL/GenBank/DDBJ whole genome shotgun (WGS) entry which is preliminary data.</text>
</comment>
<feature type="transmembrane region" description="Helical" evidence="7">
    <location>
        <begin position="610"/>
        <end position="630"/>
    </location>
</feature>
<comment type="subcellular location">
    <subcellularLocation>
        <location evidence="1">Membrane</location>
        <topology evidence="1">Multi-pass membrane protein</topology>
    </subcellularLocation>
</comment>
<dbReference type="Gene3D" id="1.25.40.10">
    <property type="entry name" value="Tetratricopeptide repeat domain"/>
    <property type="match status" value="1"/>
</dbReference>
<keyword evidence="4 7" id="KW-1133">Transmembrane helix</keyword>
<dbReference type="SUPFAM" id="SSF101898">
    <property type="entry name" value="NHL repeat"/>
    <property type="match status" value="1"/>
</dbReference>
<keyword evidence="5 7" id="KW-0472">Membrane</keyword>
<evidence type="ECO:0000256" key="8">
    <source>
        <dbReference type="SAM" id="SignalP"/>
    </source>
</evidence>
<feature type="transmembrane region" description="Helical" evidence="7">
    <location>
        <begin position="469"/>
        <end position="489"/>
    </location>
</feature>
<dbReference type="InterPro" id="IPR001258">
    <property type="entry name" value="NHL_repeat"/>
</dbReference>
<feature type="transmembrane region" description="Helical" evidence="7">
    <location>
        <begin position="573"/>
        <end position="598"/>
    </location>
</feature>
<evidence type="ECO:0000256" key="4">
    <source>
        <dbReference type="ARBA" id="ARBA00022989"/>
    </source>
</evidence>
<keyword evidence="3" id="KW-0677">Repeat</keyword>
<evidence type="ECO:0000256" key="6">
    <source>
        <dbReference type="PROSITE-ProRule" id="PRU00504"/>
    </source>
</evidence>
<dbReference type="PROSITE" id="PS51125">
    <property type="entry name" value="NHL"/>
    <property type="match status" value="1"/>
</dbReference>
<keyword evidence="2 7" id="KW-0812">Transmembrane</keyword>
<organism evidence="10 11">
    <name type="scientific">Lederbergia wuyishanensis</name>
    <dbReference type="NCBI Taxonomy" id="1347903"/>
    <lineage>
        <taxon>Bacteria</taxon>
        <taxon>Bacillati</taxon>
        <taxon>Bacillota</taxon>
        <taxon>Bacilli</taxon>
        <taxon>Bacillales</taxon>
        <taxon>Bacillaceae</taxon>
        <taxon>Lederbergia</taxon>
    </lineage>
</organism>
<evidence type="ECO:0000313" key="11">
    <source>
        <dbReference type="Proteomes" id="UP001232343"/>
    </source>
</evidence>
<feature type="transmembrane region" description="Helical" evidence="7">
    <location>
        <begin position="674"/>
        <end position="697"/>
    </location>
</feature>
<feature type="repeat" description="NHL" evidence="6">
    <location>
        <begin position="119"/>
        <end position="150"/>
    </location>
</feature>
<feature type="chain" id="PRO_5046982157" evidence="8">
    <location>
        <begin position="31"/>
        <end position="714"/>
    </location>
</feature>
<dbReference type="RefSeq" id="WP_244683006.1">
    <property type="nucleotide sequence ID" value="NZ_JALIRM010000014.1"/>
</dbReference>
<dbReference type="Gene3D" id="2.120.10.30">
    <property type="entry name" value="TolB, C-terminal domain"/>
    <property type="match status" value="1"/>
</dbReference>
<dbReference type="InterPro" id="IPR011042">
    <property type="entry name" value="6-blade_b-propeller_TolB-like"/>
</dbReference>
<dbReference type="SUPFAM" id="SSF48452">
    <property type="entry name" value="TPR-like"/>
    <property type="match status" value="1"/>
</dbReference>
<dbReference type="Proteomes" id="UP001232343">
    <property type="component" value="Unassembled WGS sequence"/>
</dbReference>
<evidence type="ECO:0000256" key="5">
    <source>
        <dbReference type="ARBA" id="ARBA00023136"/>
    </source>
</evidence>
<keyword evidence="11" id="KW-1185">Reference proteome</keyword>
<evidence type="ECO:0000256" key="3">
    <source>
        <dbReference type="ARBA" id="ARBA00022737"/>
    </source>
</evidence>
<dbReference type="InterPro" id="IPR006977">
    <property type="entry name" value="Yip1_dom"/>
</dbReference>
<dbReference type="InterPro" id="IPR011990">
    <property type="entry name" value="TPR-like_helical_dom_sf"/>
</dbReference>